<dbReference type="InterPro" id="IPR011009">
    <property type="entry name" value="Kinase-like_dom_sf"/>
</dbReference>
<reference evidence="3 4" key="1">
    <citation type="submission" date="2024-01" db="EMBL/GenBank/DDBJ databases">
        <title>The genome of the rayed Mediterranean limpet Patella caerulea (Linnaeus, 1758).</title>
        <authorList>
            <person name="Anh-Thu Weber A."/>
            <person name="Halstead-Nussloch G."/>
        </authorList>
    </citation>
    <scope>NUCLEOTIDE SEQUENCE [LARGE SCALE GENOMIC DNA]</scope>
    <source>
        <strain evidence="3">AATW-2023a</strain>
        <tissue evidence="3">Whole specimen</tissue>
    </source>
</reference>
<dbReference type="InterPro" id="IPR035898">
    <property type="entry name" value="TAZ_dom_sf"/>
</dbReference>
<dbReference type="Pfam" id="PF00069">
    <property type="entry name" value="Pkinase"/>
    <property type="match status" value="1"/>
</dbReference>
<evidence type="ECO:0000259" key="2">
    <source>
        <dbReference type="PROSITE" id="PS50011"/>
    </source>
</evidence>
<gene>
    <name evidence="3" type="ORF">SNE40_018569</name>
</gene>
<dbReference type="SUPFAM" id="SSF56112">
    <property type="entry name" value="Protein kinase-like (PK-like)"/>
    <property type="match status" value="1"/>
</dbReference>
<feature type="region of interest" description="Disordered" evidence="1">
    <location>
        <begin position="187"/>
        <end position="228"/>
    </location>
</feature>
<keyword evidence="4" id="KW-1185">Reference proteome</keyword>
<dbReference type="PANTHER" id="PTHR24345">
    <property type="entry name" value="SERINE/THREONINE-PROTEIN KINASE PLK"/>
    <property type="match status" value="1"/>
</dbReference>
<dbReference type="GO" id="GO:0004672">
    <property type="term" value="F:protein kinase activity"/>
    <property type="evidence" value="ECO:0007669"/>
    <property type="project" value="InterPro"/>
</dbReference>
<comment type="caution">
    <text evidence="3">The sequence shown here is derived from an EMBL/GenBank/DDBJ whole genome shotgun (WGS) entry which is preliminary data.</text>
</comment>
<sequence>MGEEQEKCSVELRRFSYGTMSKRCCSCPIKSTENESEKLYKIRIKSDTDESMDLVKTKRKLLVRSREISKVDENDIDSSVFEFDTSAVNISPRKRLQYQRSLSLPDVVTSSSPIFTDCSESPDILKRKERQTFFSESSEHMDKASCLKRKKMHIEGPVVFSRSKSVTFNNNTDVCLSDQGSHARKLYVRGPSSGYGTGSEQSSSTFSNSLSTDMPHSLEQKSDDENDCPKLKGEQIEEKCAKGNLTEERLDSKIPMISILQQNSNGSICLNLDMTNKLLQYSDRKNLASISDLNTISPLSQYCNEQLEKEMCKKKTQASPQTFTRIPLQKEERLLKNELFNFHFESEMLNSDENRCDFIFPDMITPSPRYNDLKPGSATDTCSRFGIFNYMPTRCSQSYEPQTADMYGYGNTFEYDGKCVDSIERACRCTDTRCQDTSCIMMKNLLEGLKKVICEYRTTLDPNHQKILFALRCHSERCDVIKCKMPWCEILCSIEDWSISKAITEIRNRESSLLDSKSSYVKCVKISRDCEKHYSHKSMIKEGEDWYCLMHINNKTNLVLAKELKETKGSYWIIKKTSLNDYDQQLRVYEKLRECNSPYIVQHHWVIEHGNSLLICNEFKHSGSLKEILIESKPEHREIISWMCQVITGVLHLHKYDITFLKWASKNILIGDYNRLQICDLSCSVLTTLRQAEYDEVKRSLPLTICPPEMMEPAPNITEKSDSWGCGCFLYELCTTYPVFNELIHDKPDDVWKKMFNSKMPSLPRIFRNYQHILDKCWVREVNHRVSLNDIRSLFVHASRQFQHERVEY</sequence>
<dbReference type="CDD" id="cd00180">
    <property type="entry name" value="PKc"/>
    <property type="match status" value="1"/>
</dbReference>
<dbReference type="Gene3D" id="1.10.510.10">
    <property type="entry name" value="Transferase(Phosphotransferase) domain 1"/>
    <property type="match status" value="1"/>
</dbReference>
<feature type="compositionally biased region" description="Basic and acidic residues" evidence="1">
    <location>
        <begin position="216"/>
        <end position="228"/>
    </location>
</feature>
<dbReference type="Proteomes" id="UP001347796">
    <property type="component" value="Unassembled WGS sequence"/>
</dbReference>
<name>A0AAN8J5P7_PATCE</name>
<accession>A0AAN8J5P7</accession>
<evidence type="ECO:0000313" key="4">
    <source>
        <dbReference type="Proteomes" id="UP001347796"/>
    </source>
</evidence>
<dbReference type="AlphaFoldDB" id="A0AAN8J5P7"/>
<dbReference type="Gene3D" id="1.20.1020.10">
    <property type="entry name" value="TAZ domain"/>
    <property type="match status" value="1"/>
</dbReference>
<evidence type="ECO:0000313" key="3">
    <source>
        <dbReference type="EMBL" id="KAK6170092.1"/>
    </source>
</evidence>
<feature type="domain" description="Protein kinase" evidence="2">
    <location>
        <begin position="534"/>
        <end position="807"/>
    </location>
</feature>
<feature type="compositionally biased region" description="Low complexity" evidence="1">
    <location>
        <begin position="198"/>
        <end position="212"/>
    </location>
</feature>
<dbReference type="PROSITE" id="PS50011">
    <property type="entry name" value="PROTEIN_KINASE_DOM"/>
    <property type="match status" value="1"/>
</dbReference>
<evidence type="ECO:0000256" key="1">
    <source>
        <dbReference type="SAM" id="MobiDB-lite"/>
    </source>
</evidence>
<dbReference type="InterPro" id="IPR000719">
    <property type="entry name" value="Prot_kinase_dom"/>
</dbReference>
<protein>
    <recommendedName>
        <fullName evidence="2">Protein kinase domain-containing protein</fullName>
    </recommendedName>
</protein>
<dbReference type="GO" id="GO:0005634">
    <property type="term" value="C:nucleus"/>
    <property type="evidence" value="ECO:0007669"/>
    <property type="project" value="TreeGrafter"/>
</dbReference>
<dbReference type="EMBL" id="JAZGQO010000014">
    <property type="protein sequence ID" value="KAK6170092.1"/>
    <property type="molecule type" value="Genomic_DNA"/>
</dbReference>
<organism evidence="3 4">
    <name type="scientific">Patella caerulea</name>
    <name type="common">Rayed Mediterranean limpet</name>
    <dbReference type="NCBI Taxonomy" id="87958"/>
    <lineage>
        <taxon>Eukaryota</taxon>
        <taxon>Metazoa</taxon>
        <taxon>Spiralia</taxon>
        <taxon>Lophotrochozoa</taxon>
        <taxon>Mollusca</taxon>
        <taxon>Gastropoda</taxon>
        <taxon>Patellogastropoda</taxon>
        <taxon>Patelloidea</taxon>
        <taxon>Patellidae</taxon>
        <taxon>Patella</taxon>
    </lineage>
</organism>
<dbReference type="GO" id="GO:0005524">
    <property type="term" value="F:ATP binding"/>
    <property type="evidence" value="ECO:0007669"/>
    <property type="project" value="InterPro"/>
</dbReference>
<proteinExistence type="predicted"/>